<evidence type="ECO:0000256" key="1">
    <source>
        <dbReference type="ARBA" id="ARBA00004141"/>
    </source>
</evidence>
<dbReference type="PANTHER" id="PTHR21433">
    <property type="entry name" value="TRANSMEMBRANE PROTEIN INDUCED BY TUMOR NECROSIS FACTOR ALPHA"/>
    <property type="match status" value="1"/>
</dbReference>
<proteinExistence type="inferred from homology"/>
<evidence type="ECO:0000256" key="4">
    <source>
        <dbReference type="ARBA" id="ARBA00022989"/>
    </source>
</evidence>
<accession>A0A1I8AE28</accession>
<dbReference type="Proteomes" id="UP000095287">
    <property type="component" value="Unplaced"/>
</dbReference>
<keyword evidence="4 6" id="KW-1133">Transmembrane helix</keyword>
<feature type="transmembrane region" description="Helical" evidence="6">
    <location>
        <begin position="190"/>
        <end position="208"/>
    </location>
</feature>
<keyword evidence="3 6" id="KW-0812">Transmembrane</keyword>
<dbReference type="PANTHER" id="PTHR21433:SF0">
    <property type="entry name" value="TRANSMEMBRANE PROTEIN 120 HOMOLOG"/>
    <property type="match status" value="1"/>
</dbReference>
<feature type="transmembrane region" description="Helical" evidence="6">
    <location>
        <begin position="339"/>
        <end position="364"/>
    </location>
</feature>
<dbReference type="Pfam" id="PF07851">
    <property type="entry name" value="TMEM120A-B"/>
    <property type="match status" value="2"/>
</dbReference>
<comment type="subcellular location">
    <subcellularLocation>
        <location evidence="1">Membrane</location>
        <topology evidence="1">Multi-pass membrane protein</topology>
    </subcellularLocation>
</comment>
<dbReference type="WBParaSite" id="L893_g4783.t1">
    <property type="protein sequence ID" value="L893_g4783.t1"/>
    <property type="gene ID" value="L893_g4783"/>
</dbReference>
<dbReference type="InterPro" id="IPR012926">
    <property type="entry name" value="TMEM120A/B"/>
</dbReference>
<keyword evidence="7" id="KW-1185">Reference proteome</keyword>
<evidence type="ECO:0000256" key="6">
    <source>
        <dbReference type="SAM" id="Phobius"/>
    </source>
</evidence>
<evidence type="ECO:0000256" key="2">
    <source>
        <dbReference type="ARBA" id="ARBA00009700"/>
    </source>
</evidence>
<evidence type="ECO:0000256" key="3">
    <source>
        <dbReference type="ARBA" id="ARBA00022692"/>
    </source>
</evidence>
<reference evidence="8" key="1">
    <citation type="submission" date="2016-11" db="UniProtKB">
        <authorList>
            <consortium name="WormBaseParasite"/>
        </authorList>
    </citation>
    <scope>IDENTIFICATION</scope>
</reference>
<name>A0A1I8AE28_9BILA</name>
<comment type="similarity">
    <text evidence="2">Belongs to the TMEM120 family.</text>
</comment>
<evidence type="ECO:0000313" key="7">
    <source>
        <dbReference type="Proteomes" id="UP000095287"/>
    </source>
</evidence>
<dbReference type="AlphaFoldDB" id="A0A1I8AE28"/>
<keyword evidence="5 6" id="KW-0472">Membrane</keyword>
<sequence>MSVYSLFYVSSADGPEELCRCFRRLQVGRTAENWNESGEVFVLCTGSENGATMAVSSYSSSMDEWDALMNEFEQLEKNHDKYLTKLMELTSLQNASLKAVKHHNYRVSQIKGDLKRLDANGVPKSDEEAERLEKMRKQQAEVQLRLSEMQNELPVENNGLYLSVILGSNLPVSLLNKADRYKYKQEYEKFKMNVTCVLLVMLGIAYAYPTRAMDAIVNGSRIKGWWVMHHYASCVLCGITLTWKDGICYQAFRHTFLLFSMYIGTVQILQNMYQSGCLRRLHALGQRHAMDVTVEGFSSWMFKGLTFLIPFLVVGYILQFYCAYVLFDIYRTLDCTGQWQVIALAILFFLIACGNMFTILRVIARKIQESKSYHNMVRLTNKYRQKYE</sequence>
<feature type="transmembrane region" description="Helical" evidence="6">
    <location>
        <begin position="307"/>
        <end position="327"/>
    </location>
</feature>
<protein>
    <submittedName>
        <fullName evidence="8">Transmembrane protein 120 homolog</fullName>
    </submittedName>
</protein>
<evidence type="ECO:0000256" key="5">
    <source>
        <dbReference type="ARBA" id="ARBA00023136"/>
    </source>
</evidence>
<evidence type="ECO:0000313" key="8">
    <source>
        <dbReference type="WBParaSite" id="L893_g4783.t1"/>
    </source>
</evidence>
<organism evidence="7 8">
    <name type="scientific">Steinernema glaseri</name>
    <dbReference type="NCBI Taxonomy" id="37863"/>
    <lineage>
        <taxon>Eukaryota</taxon>
        <taxon>Metazoa</taxon>
        <taxon>Ecdysozoa</taxon>
        <taxon>Nematoda</taxon>
        <taxon>Chromadorea</taxon>
        <taxon>Rhabditida</taxon>
        <taxon>Tylenchina</taxon>
        <taxon>Panagrolaimomorpha</taxon>
        <taxon>Strongyloidoidea</taxon>
        <taxon>Steinernematidae</taxon>
        <taxon>Steinernema</taxon>
    </lineage>
</organism>
<dbReference type="GO" id="GO:0016020">
    <property type="term" value="C:membrane"/>
    <property type="evidence" value="ECO:0007669"/>
    <property type="project" value="UniProtKB-SubCell"/>
</dbReference>